<accession>D8S5R0</accession>
<organism evidence="4">
    <name type="scientific">Selaginella moellendorffii</name>
    <name type="common">Spikemoss</name>
    <dbReference type="NCBI Taxonomy" id="88036"/>
    <lineage>
        <taxon>Eukaryota</taxon>
        <taxon>Viridiplantae</taxon>
        <taxon>Streptophyta</taxon>
        <taxon>Embryophyta</taxon>
        <taxon>Tracheophyta</taxon>
        <taxon>Lycopodiopsida</taxon>
        <taxon>Selaginellales</taxon>
        <taxon>Selaginellaceae</taxon>
        <taxon>Selaginella</taxon>
    </lineage>
</organism>
<dbReference type="NCBIfam" id="TIGR00756">
    <property type="entry name" value="PPR"/>
    <property type="match status" value="2"/>
</dbReference>
<dbReference type="HOGENOM" id="CLU_002706_0_0_1"/>
<proteinExistence type="predicted"/>
<feature type="repeat" description="PPR" evidence="2">
    <location>
        <begin position="5"/>
        <end position="39"/>
    </location>
</feature>
<gene>
    <name evidence="3" type="ORF">SELMODRAFT_109426</name>
</gene>
<dbReference type="GO" id="GO:0009451">
    <property type="term" value="P:RNA modification"/>
    <property type="evidence" value="ECO:0007669"/>
    <property type="project" value="InterPro"/>
</dbReference>
<dbReference type="PANTHER" id="PTHR47926">
    <property type="entry name" value="PENTATRICOPEPTIDE REPEAT-CONTAINING PROTEIN"/>
    <property type="match status" value="1"/>
</dbReference>
<reference evidence="3 4" key="1">
    <citation type="journal article" date="2011" name="Science">
        <title>The Selaginella genome identifies genetic changes associated with the evolution of vascular plants.</title>
        <authorList>
            <person name="Banks J.A."/>
            <person name="Nishiyama T."/>
            <person name="Hasebe M."/>
            <person name="Bowman J.L."/>
            <person name="Gribskov M."/>
            <person name="dePamphilis C."/>
            <person name="Albert V.A."/>
            <person name="Aono N."/>
            <person name="Aoyama T."/>
            <person name="Ambrose B.A."/>
            <person name="Ashton N.W."/>
            <person name="Axtell M.J."/>
            <person name="Barker E."/>
            <person name="Barker M.S."/>
            <person name="Bennetzen J.L."/>
            <person name="Bonawitz N.D."/>
            <person name="Chapple C."/>
            <person name="Cheng C."/>
            <person name="Correa L.G."/>
            <person name="Dacre M."/>
            <person name="DeBarry J."/>
            <person name="Dreyer I."/>
            <person name="Elias M."/>
            <person name="Engstrom E.M."/>
            <person name="Estelle M."/>
            <person name="Feng L."/>
            <person name="Finet C."/>
            <person name="Floyd S.K."/>
            <person name="Frommer W.B."/>
            <person name="Fujita T."/>
            <person name="Gramzow L."/>
            <person name="Gutensohn M."/>
            <person name="Harholt J."/>
            <person name="Hattori M."/>
            <person name="Heyl A."/>
            <person name="Hirai T."/>
            <person name="Hiwatashi Y."/>
            <person name="Ishikawa M."/>
            <person name="Iwata M."/>
            <person name="Karol K.G."/>
            <person name="Koehler B."/>
            <person name="Kolukisaoglu U."/>
            <person name="Kubo M."/>
            <person name="Kurata T."/>
            <person name="Lalonde S."/>
            <person name="Li K."/>
            <person name="Li Y."/>
            <person name="Litt A."/>
            <person name="Lyons E."/>
            <person name="Manning G."/>
            <person name="Maruyama T."/>
            <person name="Michael T.P."/>
            <person name="Mikami K."/>
            <person name="Miyazaki S."/>
            <person name="Morinaga S."/>
            <person name="Murata T."/>
            <person name="Mueller-Roeber B."/>
            <person name="Nelson D.R."/>
            <person name="Obara M."/>
            <person name="Oguri Y."/>
            <person name="Olmstead R.G."/>
            <person name="Onodera N."/>
            <person name="Petersen B.L."/>
            <person name="Pils B."/>
            <person name="Prigge M."/>
            <person name="Rensing S.A."/>
            <person name="Riano-Pachon D.M."/>
            <person name="Roberts A.W."/>
            <person name="Sato Y."/>
            <person name="Scheller H.V."/>
            <person name="Schulz B."/>
            <person name="Schulz C."/>
            <person name="Shakirov E.V."/>
            <person name="Shibagaki N."/>
            <person name="Shinohara N."/>
            <person name="Shippen D.E."/>
            <person name="Soerensen I."/>
            <person name="Sotooka R."/>
            <person name="Sugimoto N."/>
            <person name="Sugita M."/>
            <person name="Sumikawa N."/>
            <person name="Tanurdzic M."/>
            <person name="Theissen G."/>
            <person name="Ulvskov P."/>
            <person name="Wakazuki S."/>
            <person name="Weng J.K."/>
            <person name="Willats W.W."/>
            <person name="Wipf D."/>
            <person name="Wolf P.G."/>
            <person name="Yang L."/>
            <person name="Zimmer A.D."/>
            <person name="Zhu Q."/>
            <person name="Mitros T."/>
            <person name="Hellsten U."/>
            <person name="Loque D."/>
            <person name="Otillar R."/>
            <person name="Salamov A."/>
            <person name="Schmutz J."/>
            <person name="Shapiro H."/>
            <person name="Lindquist E."/>
            <person name="Lucas S."/>
            <person name="Rokhsar D."/>
            <person name="Grigoriev I.V."/>
        </authorList>
    </citation>
    <scope>NUCLEOTIDE SEQUENCE [LARGE SCALE GENOMIC DNA]</scope>
</reference>
<dbReference type="Gramene" id="EFJ20099">
    <property type="protein sequence ID" value="EFJ20099"/>
    <property type="gene ID" value="SELMODRAFT_109426"/>
</dbReference>
<dbReference type="GO" id="GO:0048731">
    <property type="term" value="P:system development"/>
    <property type="evidence" value="ECO:0007669"/>
    <property type="project" value="UniProtKB-ARBA"/>
</dbReference>
<dbReference type="InterPro" id="IPR011990">
    <property type="entry name" value="TPR-like_helical_dom_sf"/>
</dbReference>
<sequence>MVERDGVTWTAMIQGYALNGHLDQALKLFQEMDLEGVVPDEATYSITFTSILTACSHAGEVPKGYLTLAKEIHASVLASQFWQNRYLANLLVEMYGKCGNLESASSVFATIDRDVVSWNSVVQGFAQHGQGRVALELFHEMILNAVAPQTRTCLSVLLACGHLGLLERSREYFLSMQGDHGLAPAVEHYRSMVDGLGRSGKVAEAESLIQTMPFLPDSVAWLTLLSACRTHSSGERGAIAAEKAFESDKRAASQYVLLSSLLNTRPAAKG</sequence>
<keyword evidence="1" id="KW-0677">Repeat</keyword>
<evidence type="ECO:0000313" key="3">
    <source>
        <dbReference type="EMBL" id="EFJ20099.1"/>
    </source>
</evidence>
<dbReference type="Pfam" id="PF13041">
    <property type="entry name" value="PPR_2"/>
    <property type="match status" value="2"/>
</dbReference>
<keyword evidence="4" id="KW-1185">Reference proteome</keyword>
<dbReference type="PROSITE" id="PS51375">
    <property type="entry name" value="PPR"/>
    <property type="match status" value="2"/>
</dbReference>
<evidence type="ECO:0000313" key="4">
    <source>
        <dbReference type="Proteomes" id="UP000001514"/>
    </source>
</evidence>
<name>D8S5R0_SELML</name>
<dbReference type="AlphaFoldDB" id="D8S5R0"/>
<evidence type="ECO:0008006" key="5">
    <source>
        <dbReference type="Google" id="ProtNLM"/>
    </source>
</evidence>
<dbReference type="GO" id="GO:0003723">
    <property type="term" value="F:RNA binding"/>
    <property type="evidence" value="ECO:0007669"/>
    <property type="project" value="InterPro"/>
</dbReference>
<dbReference type="FunFam" id="1.25.40.10:FF:000158">
    <property type="entry name" value="pentatricopeptide repeat-containing protein At2g33680"/>
    <property type="match status" value="1"/>
</dbReference>
<dbReference type="InterPro" id="IPR046960">
    <property type="entry name" value="PPR_At4g14850-like_plant"/>
</dbReference>
<dbReference type="InterPro" id="IPR002885">
    <property type="entry name" value="PPR_rpt"/>
</dbReference>
<dbReference type="EMBL" id="GL377603">
    <property type="protein sequence ID" value="EFJ20099.1"/>
    <property type="molecule type" value="Genomic_DNA"/>
</dbReference>
<feature type="repeat" description="PPR" evidence="2">
    <location>
        <begin position="114"/>
        <end position="148"/>
    </location>
</feature>
<dbReference type="Proteomes" id="UP000001514">
    <property type="component" value="Unassembled WGS sequence"/>
</dbReference>
<dbReference type="Pfam" id="PF01535">
    <property type="entry name" value="PPR"/>
    <property type="match status" value="2"/>
</dbReference>
<dbReference type="eggNOG" id="KOG4197">
    <property type="taxonomic scope" value="Eukaryota"/>
</dbReference>
<evidence type="ECO:0000256" key="1">
    <source>
        <dbReference type="ARBA" id="ARBA00022737"/>
    </source>
</evidence>
<dbReference type="PANTHER" id="PTHR47926:SF533">
    <property type="entry name" value="DYW DOMAIN-CONTAINING PROTEIN"/>
    <property type="match status" value="1"/>
</dbReference>
<dbReference type="Gene3D" id="1.25.40.10">
    <property type="entry name" value="Tetratricopeptide repeat domain"/>
    <property type="match status" value="2"/>
</dbReference>
<dbReference type="KEGG" id="smo:SELMODRAFT_109426"/>
<evidence type="ECO:0000256" key="2">
    <source>
        <dbReference type="PROSITE-ProRule" id="PRU00708"/>
    </source>
</evidence>
<protein>
    <recommendedName>
        <fullName evidence="5">Pentacotripeptide-repeat region of PRORP domain-containing protein</fullName>
    </recommendedName>
</protein>
<dbReference type="InParanoid" id="D8S5R0"/>